<evidence type="ECO:0000256" key="1">
    <source>
        <dbReference type="SAM" id="MobiDB-lite"/>
    </source>
</evidence>
<dbReference type="AlphaFoldDB" id="A0A2G9U1Y4"/>
<gene>
    <name evidence="2" type="ORF">TELCIR_14176</name>
</gene>
<evidence type="ECO:0000313" key="3">
    <source>
        <dbReference type="Proteomes" id="UP000230423"/>
    </source>
</evidence>
<evidence type="ECO:0000313" key="2">
    <source>
        <dbReference type="EMBL" id="PIO64204.1"/>
    </source>
</evidence>
<dbReference type="EMBL" id="KZ350123">
    <property type="protein sequence ID" value="PIO64204.1"/>
    <property type="molecule type" value="Genomic_DNA"/>
</dbReference>
<proteinExistence type="predicted"/>
<dbReference type="Proteomes" id="UP000230423">
    <property type="component" value="Unassembled WGS sequence"/>
</dbReference>
<sequence>MFIFLKFQFTPSPHPNPHKHVQQKITYKCHVYVAKRTAGIQLQRKRWMLVFQAATHELGHMPGEAGEQEAMAALRLIRACMINECAGLKTKRRGDSNALPQISSEVAIETRTSEIPPIPPVAHFRKRKRHRR</sequence>
<dbReference type="OrthoDB" id="5773246at2759"/>
<feature type="region of interest" description="Disordered" evidence="1">
    <location>
        <begin position="112"/>
        <end position="132"/>
    </location>
</feature>
<keyword evidence="3" id="KW-1185">Reference proteome</keyword>
<organism evidence="2 3">
    <name type="scientific">Teladorsagia circumcincta</name>
    <name type="common">Brown stomach worm</name>
    <name type="synonym">Ostertagia circumcincta</name>
    <dbReference type="NCBI Taxonomy" id="45464"/>
    <lineage>
        <taxon>Eukaryota</taxon>
        <taxon>Metazoa</taxon>
        <taxon>Ecdysozoa</taxon>
        <taxon>Nematoda</taxon>
        <taxon>Chromadorea</taxon>
        <taxon>Rhabditida</taxon>
        <taxon>Rhabditina</taxon>
        <taxon>Rhabditomorpha</taxon>
        <taxon>Strongyloidea</taxon>
        <taxon>Trichostrongylidae</taxon>
        <taxon>Teladorsagia</taxon>
    </lineage>
</organism>
<name>A0A2G9U1Y4_TELCI</name>
<reference evidence="2 3" key="1">
    <citation type="submission" date="2015-09" db="EMBL/GenBank/DDBJ databases">
        <title>Draft genome of the parasitic nematode Teladorsagia circumcincta isolate WARC Sus (inbred).</title>
        <authorList>
            <person name="Mitreva M."/>
        </authorList>
    </citation>
    <scope>NUCLEOTIDE SEQUENCE [LARGE SCALE GENOMIC DNA]</scope>
    <source>
        <strain evidence="2 3">S</strain>
    </source>
</reference>
<accession>A0A2G9U1Y4</accession>
<feature type="compositionally biased region" description="Basic residues" evidence="1">
    <location>
        <begin position="123"/>
        <end position="132"/>
    </location>
</feature>
<protein>
    <submittedName>
        <fullName evidence="2">Uncharacterized protein</fullName>
    </submittedName>
</protein>